<evidence type="ECO:0000256" key="3">
    <source>
        <dbReference type="ARBA" id="ARBA00022519"/>
    </source>
</evidence>
<evidence type="ECO:0000313" key="10">
    <source>
        <dbReference type="EMBL" id="MBJ3777891.1"/>
    </source>
</evidence>
<name>A0A934ISC8_9HYPH</name>
<dbReference type="InterPro" id="IPR004681">
    <property type="entry name" value="TRAP_DctM"/>
</dbReference>
<evidence type="ECO:0000256" key="6">
    <source>
        <dbReference type="ARBA" id="ARBA00023136"/>
    </source>
</evidence>
<evidence type="ECO:0000313" key="11">
    <source>
        <dbReference type="Proteomes" id="UP000609531"/>
    </source>
</evidence>
<dbReference type="AlphaFoldDB" id="A0A934ISC8"/>
<organism evidence="10 11">
    <name type="scientific">Acuticoccus mangrovi</name>
    <dbReference type="NCBI Taxonomy" id="2796142"/>
    <lineage>
        <taxon>Bacteria</taxon>
        <taxon>Pseudomonadati</taxon>
        <taxon>Pseudomonadota</taxon>
        <taxon>Alphaproteobacteria</taxon>
        <taxon>Hyphomicrobiales</taxon>
        <taxon>Amorphaceae</taxon>
        <taxon>Acuticoccus</taxon>
    </lineage>
</organism>
<evidence type="ECO:0000256" key="8">
    <source>
        <dbReference type="SAM" id="Phobius"/>
    </source>
</evidence>
<comment type="subcellular location">
    <subcellularLocation>
        <location evidence="1 7">Cell inner membrane</location>
        <topology evidence="1 7">Multi-pass membrane protein</topology>
    </subcellularLocation>
</comment>
<comment type="caution">
    <text evidence="10">The sequence shown here is derived from an EMBL/GenBank/DDBJ whole genome shotgun (WGS) entry which is preliminary data.</text>
</comment>
<dbReference type="PANTHER" id="PTHR33362:SF5">
    <property type="entry name" value="C4-DICARBOXYLATE TRAP TRANSPORTER LARGE PERMEASE PROTEIN DCTM"/>
    <property type="match status" value="1"/>
</dbReference>
<dbReference type="Proteomes" id="UP000609531">
    <property type="component" value="Unassembled WGS sequence"/>
</dbReference>
<evidence type="ECO:0000256" key="5">
    <source>
        <dbReference type="ARBA" id="ARBA00022989"/>
    </source>
</evidence>
<evidence type="ECO:0000256" key="1">
    <source>
        <dbReference type="ARBA" id="ARBA00004429"/>
    </source>
</evidence>
<dbReference type="InterPro" id="IPR010656">
    <property type="entry name" value="DctM"/>
</dbReference>
<feature type="transmembrane region" description="Helical" evidence="8">
    <location>
        <begin position="72"/>
        <end position="90"/>
    </location>
</feature>
<evidence type="ECO:0000256" key="4">
    <source>
        <dbReference type="ARBA" id="ARBA00022692"/>
    </source>
</evidence>
<comment type="function">
    <text evidence="7">Part of the tripartite ATP-independent periplasmic (TRAP) transport system.</text>
</comment>
<keyword evidence="2" id="KW-1003">Cell membrane</keyword>
<accession>A0A934ISC8</accession>
<dbReference type="Pfam" id="PF06808">
    <property type="entry name" value="DctM"/>
    <property type="match status" value="1"/>
</dbReference>
<keyword evidence="11" id="KW-1185">Reference proteome</keyword>
<keyword evidence="6 8" id="KW-0472">Membrane</keyword>
<dbReference type="GO" id="GO:0005886">
    <property type="term" value="C:plasma membrane"/>
    <property type="evidence" value="ECO:0007669"/>
    <property type="project" value="UniProtKB-SubCell"/>
</dbReference>
<proteinExistence type="predicted"/>
<evidence type="ECO:0000256" key="7">
    <source>
        <dbReference type="RuleBase" id="RU369079"/>
    </source>
</evidence>
<keyword evidence="7" id="KW-0813">Transport</keyword>
<dbReference type="EMBL" id="JAEKJA010000021">
    <property type="protein sequence ID" value="MBJ3777891.1"/>
    <property type="molecule type" value="Genomic_DNA"/>
</dbReference>
<keyword evidence="4 8" id="KW-0812">Transmembrane</keyword>
<evidence type="ECO:0000256" key="2">
    <source>
        <dbReference type="ARBA" id="ARBA00022475"/>
    </source>
</evidence>
<gene>
    <name evidence="10" type="ORF">JCR33_19465</name>
</gene>
<dbReference type="PANTHER" id="PTHR33362">
    <property type="entry name" value="SIALIC ACID TRAP TRANSPORTER PERMEASE PROTEIN SIAT-RELATED"/>
    <property type="match status" value="1"/>
</dbReference>
<protein>
    <submittedName>
        <fullName evidence="10">TRAP transporter large permease subunit</fullName>
    </submittedName>
</protein>
<reference evidence="10" key="1">
    <citation type="submission" date="2020-12" db="EMBL/GenBank/DDBJ databases">
        <title>Bacterial taxonomy.</title>
        <authorList>
            <person name="Pan X."/>
        </authorList>
    </citation>
    <scope>NUCLEOTIDE SEQUENCE</scope>
    <source>
        <strain evidence="10">B2012</strain>
    </source>
</reference>
<dbReference type="GO" id="GO:0022857">
    <property type="term" value="F:transmembrane transporter activity"/>
    <property type="evidence" value="ECO:0007669"/>
    <property type="project" value="UniProtKB-UniRule"/>
</dbReference>
<sequence length="98" mass="10354">MLGVFVDAGTMMLLTLPIIDPAVQHAGINPILFGVFVTKGAEIGAITPPVGLNTFLVKNTVPEIDIMRAFRGAIPFVVVELIIIALLVSFNDIAPVLA</sequence>
<keyword evidence="3 7" id="KW-0997">Cell inner membrane</keyword>
<evidence type="ECO:0000259" key="9">
    <source>
        <dbReference type="Pfam" id="PF06808"/>
    </source>
</evidence>
<feature type="domain" description="TRAP C4-dicarboxylate transport system permease DctM subunit" evidence="9">
    <location>
        <begin position="2"/>
        <end position="91"/>
    </location>
</feature>
<keyword evidence="5 8" id="KW-1133">Transmembrane helix</keyword>